<dbReference type="InterPro" id="IPR004843">
    <property type="entry name" value="Calcineurin-like_PHP"/>
</dbReference>
<protein>
    <recommendedName>
        <fullName evidence="3 7">Nuclease SbcCD subunit D</fullName>
    </recommendedName>
</protein>
<dbReference type="GO" id="GO:0006260">
    <property type="term" value="P:DNA replication"/>
    <property type="evidence" value="ECO:0007669"/>
    <property type="project" value="UniProtKB-KW"/>
</dbReference>
<dbReference type="Pfam" id="PF12320">
    <property type="entry name" value="SbcD_C"/>
    <property type="match status" value="1"/>
</dbReference>
<reference evidence="10" key="2">
    <citation type="submission" date="2021-04" db="EMBL/GenBank/DDBJ databases">
        <authorList>
            <person name="Gilroy R."/>
        </authorList>
    </citation>
    <scope>NUCLEOTIDE SEQUENCE</scope>
    <source>
        <strain evidence="10">ChiSjej2B20-11307</strain>
    </source>
</reference>
<keyword evidence="7" id="KW-0255">Endonuclease</keyword>
<keyword evidence="7" id="KW-0233">DNA recombination</keyword>
<dbReference type="PANTHER" id="PTHR30337:SF0">
    <property type="entry name" value="NUCLEASE SBCCD SUBUNIT D"/>
    <property type="match status" value="1"/>
</dbReference>
<dbReference type="GO" id="GO:0008408">
    <property type="term" value="F:3'-5' exonuclease activity"/>
    <property type="evidence" value="ECO:0007669"/>
    <property type="project" value="InterPro"/>
</dbReference>
<keyword evidence="6 7" id="KW-0269">Exonuclease</keyword>
<evidence type="ECO:0000313" key="11">
    <source>
        <dbReference type="Proteomes" id="UP000824223"/>
    </source>
</evidence>
<dbReference type="GO" id="GO:0004519">
    <property type="term" value="F:endonuclease activity"/>
    <property type="evidence" value="ECO:0007669"/>
    <property type="project" value="UniProtKB-KW"/>
</dbReference>
<dbReference type="InterPro" id="IPR041796">
    <property type="entry name" value="Mre11_N"/>
</dbReference>
<comment type="function">
    <text evidence="7">SbcCD cleaves DNA hairpin structures. These structures can inhibit DNA replication and are intermediates in certain DNA recombination reactions. The complex acts as a 3'-&gt;5' double strand exonuclease that can open hairpins. It also has a 5' single-strand endonuclease activity.</text>
</comment>
<dbReference type="AlphaFoldDB" id="A0A9D2HBU4"/>
<keyword evidence="4 7" id="KW-0540">Nuclease</keyword>
<evidence type="ECO:0000256" key="3">
    <source>
        <dbReference type="ARBA" id="ARBA00013365"/>
    </source>
</evidence>
<evidence type="ECO:0000259" key="9">
    <source>
        <dbReference type="Pfam" id="PF12320"/>
    </source>
</evidence>
<evidence type="ECO:0000256" key="6">
    <source>
        <dbReference type="ARBA" id="ARBA00022839"/>
    </source>
</evidence>
<dbReference type="Proteomes" id="UP000824223">
    <property type="component" value="Unassembled WGS sequence"/>
</dbReference>
<accession>A0A9D2HBU4</accession>
<feature type="domain" description="Calcineurin-like phosphoesterase" evidence="8">
    <location>
        <begin position="1"/>
        <end position="223"/>
    </location>
</feature>
<keyword evidence="7" id="KW-0235">DNA replication</keyword>
<evidence type="ECO:0000256" key="4">
    <source>
        <dbReference type="ARBA" id="ARBA00022722"/>
    </source>
</evidence>
<proteinExistence type="inferred from homology"/>
<dbReference type="CDD" id="cd00840">
    <property type="entry name" value="MPP_Mre11_N"/>
    <property type="match status" value="1"/>
</dbReference>
<dbReference type="Gene3D" id="3.60.21.10">
    <property type="match status" value="1"/>
</dbReference>
<keyword evidence="5 7" id="KW-0378">Hydrolase</keyword>
<comment type="subunit">
    <text evidence="2 7">Heterodimer of SbcC and SbcD.</text>
</comment>
<dbReference type="InterPro" id="IPR026843">
    <property type="entry name" value="SbcD_C"/>
</dbReference>
<reference evidence="10" key="1">
    <citation type="journal article" date="2021" name="PeerJ">
        <title>Extensive microbial diversity within the chicken gut microbiome revealed by metagenomics and culture.</title>
        <authorList>
            <person name="Gilroy R."/>
            <person name="Ravi A."/>
            <person name="Getino M."/>
            <person name="Pursley I."/>
            <person name="Horton D.L."/>
            <person name="Alikhan N.F."/>
            <person name="Baker D."/>
            <person name="Gharbi K."/>
            <person name="Hall N."/>
            <person name="Watson M."/>
            <person name="Adriaenssens E.M."/>
            <person name="Foster-Nyarko E."/>
            <person name="Jarju S."/>
            <person name="Secka A."/>
            <person name="Antonio M."/>
            <person name="Oren A."/>
            <person name="Chaudhuri R.R."/>
            <person name="La Ragione R."/>
            <person name="Hildebrand F."/>
            <person name="Pallen M.J."/>
        </authorList>
    </citation>
    <scope>NUCLEOTIDE SEQUENCE</scope>
    <source>
        <strain evidence="10">ChiSjej2B20-11307</strain>
    </source>
</reference>
<evidence type="ECO:0000313" key="10">
    <source>
        <dbReference type="EMBL" id="HJA07210.1"/>
    </source>
</evidence>
<gene>
    <name evidence="7" type="primary">sbcD</name>
    <name evidence="10" type="ORF">H9798_08750</name>
</gene>
<evidence type="ECO:0000259" key="8">
    <source>
        <dbReference type="Pfam" id="PF00149"/>
    </source>
</evidence>
<evidence type="ECO:0000256" key="7">
    <source>
        <dbReference type="RuleBase" id="RU363069"/>
    </source>
</evidence>
<organism evidence="10 11">
    <name type="scientific">Candidatus Mediterraneibacter pullicola</name>
    <dbReference type="NCBI Taxonomy" id="2838682"/>
    <lineage>
        <taxon>Bacteria</taxon>
        <taxon>Bacillati</taxon>
        <taxon>Bacillota</taxon>
        <taxon>Clostridia</taxon>
        <taxon>Lachnospirales</taxon>
        <taxon>Lachnospiraceae</taxon>
        <taxon>Mediterraneibacter</taxon>
    </lineage>
</organism>
<name>A0A9D2HBU4_9FIRM</name>
<dbReference type="InterPro" id="IPR050535">
    <property type="entry name" value="DNA_Repair-Maintenance_Comp"/>
</dbReference>
<sequence>MKFFHLSDLHIGKQLHHYNLRADQQHVLTEVIALAEEIRPDAILIAGDIYDKSVPSGEAVSLFDDFLTRLSNIQPAIPVLIIAGNHDSAQRLDYASRLLGRHHIYIAGKVPEMENEYLKRVTLTDGYGKVNFYLLPFLKPGYVRGLCGGELPESYTDAVKRILEREDINFGERNVLLSHQFYTGNGDAPSTCDSELLSVGGIDNVDISAVKGFDYVALGHLHGAQRAGADYIRYCGTLLKYSVSEAEHEKSLHVVELGAKGEPVCVKKIPVHPLRDVRKLRGNLADIIAQADPSHREDYVSVTLIDEIAPYKPKEQLEKMYSHILEVRIDNERTRKKLKFSEEDIRIEDPLSVFREFYKEMQNREMTVEEQGVLNKVFDAVKGDET</sequence>
<evidence type="ECO:0000256" key="2">
    <source>
        <dbReference type="ARBA" id="ARBA00011322"/>
    </source>
</evidence>
<dbReference type="Pfam" id="PF00149">
    <property type="entry name" value="Metallophos"/>
    <property type="match status" value="1"/>
</dbReference>
<dbReference type="GO" id="GO:0006310">
    <property type="term" value="P:DNA recombination"/>
    <property type="evidence" value="ECO:0007669"/>
    <property type="project" value="UniProtKB-KW"/>
</dbReference>
<comment type="caution">
    <text evidence="10">The sequence shown here is derived from an EMBL/GenBank/DDBJ whole genome shotgun (WGS) entry which is preliminary data.</text>
</comment>
<feature type="domain" description="Nuclease SbcCD subunit D C-terminal" evidence="9">
    <location>
        <begin position="273"/>
        <end position="361"/>
    </location>
</feature>
<evidence type="ECO:0000256" key="5">
    <source>
        <dbReference type="ARBA" id="ARBA00022801"/>
    </source>
</evidence>
<dbReference type="NCBIfam" id="TIGR00619">
    <property type="entry name" value="sbcd"/>
    <property type="match status" value="1"/>
</dbReference>
<comment type="similarity">
    <text evidence="1 7">Belongs to the SbcD family.</text>
</comment>
<evidence type="ECO:0000256" key="1">
    <source>
        <dbReference type="ARBA" id="ARBA00010555"/>
    </source>
</evidence>
<dbReference type="SUPFAM" id="SSF56300">
    <property type="entry name" value="Metallo-dependent phosphatases"/>
    <property type="match status" value="1"/>
</dbReference>
<dbReference type="InterPro" id="IPR029052">
    <property type="entry name" value="Metallo-depent_PP-like"/>
</dbReference>
<dbReference type="EMBL" id="DXAK01000044">
    <property type="protein sequence ID" value="HJA07210.1"/>
    <property type="molecule type" value="Genomic_DNA"/>
</dbReference>
<dbReference type="InterPro" id="IPR004593">
    <property type="entry name" value="SbcD"/>
</dbReference>
<dbReference type="PANTHER" id="PTHR30337">
    <property type="entry name" value="COMPONENT OF ATP-DEPENDENT DSDNA EXONUCLEASE"/>
    <property type="match status" value="1"/>
</dbReference>